<dbReference type="SUPFAM" id="SSF52047">
    <property type="entry name" value="RNI-like"/>
    <property type="match status" value="1"/>
</dbReference>
<gene>
    <name evidence="1" type="ORF">F5878DRAFT_633975</name>
</gene>
<evidence type="ECO:0000313" key="2">
    <source>
        <dbReference type="Proteomes" id="UP001163846"/>
    </source>
</evidence>
<proteinExistence type="predicted"/>
<dbReference type="EMBL" id="MU806825">
    <property type="protein sequence ID" value="KAJ3832887.1"/>
    <property type="molecule type" value="Genomic_DNA"/>
</dbReference>
<evidence type="ECO:0000313" key="1">
    <source>
        <dbReference type="EMBL" id="KAJ3832887.1"/>
    </source>
</evidence>
<comment type="caution">
    <text evidence="1">The sequence shown here is derived from an EMBL/GenBank/DDBJ whole genome shotgun (WGS) entry which is preliminary data.</text>
</comment>
<dbReference type="Proteomes" id="UP001163846">
    <property type="component" value="Unassembled WGS sequence"/>
</dbReference>
<dbReference type="AlphaFoldDB" id="A0AA38U5S4"/>
<accession>A0AA38U5S4</accession>
<evidence type="ECO:0008006" key="3">
    <source>
        <dbReference type="Google" id="ProtNLM"/>
    </source>
</evidence>
<protein>
    <recommendedName>
        <fullName evidence="3">F-box domain-containing protein</fullName>
    </recommendedName>
</protein>
<sequence>MEDSGSYDLALMPYDNDMTTRCEASEPSTIIGNACSNPERSTQHTTIGQVDSNAASLTQKPPSQQSSFFPIRLLSTELLQLIFLFAAYDKPHGFATYIKKSALEPRRKQSWAGALSLSWVCSSWRRVALSYPVIWCSIHITAGLYWTEDSVTHPGFAEFVGECLRRSGQHLPLDIGLHLNAYDMWLYSDELQLDKQNKNQAETLKVLSHVADYAGRLRQFKIRSNLPMACRQFTDIIAAKMAARPTSNSTTTGASLPYLEEIEFVVLYDSSDPIDHDNPFQQLFSVTTCPSLRNLGLYSLRSTDAFDLKNLVFLRTSHYSGHSFGSLLEQCPHLKYMSMDYLYMDPPSSAPAPPKLPIVHTHLTRLCLTKIGDWFPLGVWNDVSLPNLTQLGVAFQLQAYWQDDDAIELPSPYFEGPNALEELKLMCIRSGCLLQKIWISDRTCGARIPSRMHSIVREFPRSQSPNCTTEICEWLEGMEWEAYLEYLGELPVRSC</sequence>
<name>A0AA38U5S4_9AGAR</name>
<organism evidence="1 2">
    <name type="scientific">Lentinula raphanica</name>
    <dbReference type="NCBI Taxonomy" id="153919"/>
    <lineage>
        <taxon>Eukaryota</taxon>
        <taxon>Fungi</taxon>
        <taxon>Dikarya</taxon>
        <taxon>Basidiomycota</taxon>
        <taxon>Agaricomycotina</taxon>
        <taxon>Agaricomycetes</taxon>
        <taxon>Agaricomycetidae</taxon>
        <taxon>Agaricales</taxon>
        <taxon>Marasmiineae</taxon>
        <taxon>Omphalotaceae</taxon>
        <taxon>Lentinula</taxon>
    </lineage>
</organism>
<keyword evidence="2" id="KW-1185">Reference proteome</keyword>
<reference evidence="1" key="1">
    <citation type="submission" date="2022-08" db="EMBL/GenBank/DDBJ databases">
        <authorList>
            <consortium name="DOE Joint Genome Institute"/>
            <person name="Min B."/>
            <person name="Riley R."/>
            <person name="Sierra-Patev S."/>
            <person name="Naranjo-Ortiz M."/>
            <person name="Looney B."/>
            <person name="Konkel Z."/>
            <person name="Slot J.C."/>
            <person name="Sakamoto Y."/>
            <person name="Steenwyk J.L."/>
            <person name="Rokas A."/>
            <person name="Carro J."/>
            <person name="Camarero S."/>
            <person name="Ferreira P."/>
            <person name="Molpeceres G."/>
            <person name="Ruiz-Duenas F.J."/>
            <person name="Serrano A."/>
            <person name="Henrissat B."/>
            <person name="Drula E."/>
            <person name="Hughes K.W."/>
            <person name="Mata J.L."/>
            <person name="Ishikawa N.K."/>
            <person name="Vargas-Isla R."/>
            <person name="Ushijima S."/>
            <person name="Smith C.A."/>
            <person name="Ahrendt S."/>
            <person name="Andreopoulos W."/>
            <person name="He G."/>
            <person name="Labutti K."/>
            <person name="Lipzen A."/>
            <person name="Ng V."/>
            <person name="Sandor L."/>
            <person name="Barry K."/>
            <person name="Martinez A.T."/>
            <person name="Xiao Y."/>
            <person name="Gibbons J.G."/>
            <person name="Terashima K."/>
            <person name="Hibbett D.S."/>
            <person name="Grigoriev I.V."/>
        </authorList>
    </citation>
    <scope>NUCLEOTIDE SEQUENCE</scope>
    <source>
        <strain evidence="1">TFB9207</strain>
    </source>
</reference>